<protein>
    <submittedName>
        <fullName evidence="1">Uncharacterized protein</fullName>
    </submittedName>
</protein>
<keyword evidence="2" id="KW-1185">Reference proteome</keyword>
<accession>A0ABU5S467</accession>
<dbReference type="RefSeq" id="WP_323328506.1">
    <property type="nucleotide sequence ID" value="NZ_JAYGIL010000010.1"/>
</dbReference>
<evidence type="ECO:0000313" key="2">
    <source>
        <dbReference type="Proteomes" id="UP001303899"/>
    </source>
</evidence>
<proteinExistence type="predicted"/>
<name>A0ABU5S467_9BACT</name>
<dbReference type="Proteomes" id="UP001303899">
    <property type="component" value="Unassembled WGS sequence"/>
</dbReference>
<reference evidence="1 2" key="1">
    <citation type="submission" date="2023-12" db="EMBL/GenBank/DDBJ databases">
        <title>Novel species of the genus Arcicella isolated from rivers.</title>
        <authorList>
            <person name="Lu H."/>
        </authorList>
    </citation>
    <scope>NUCLEOTIDE SEQUENCE [LARGE SCALE GENOMIC DNA]</scope>
    <source>
        <strain evidence="1 2">DC2W</strain>
    </source>
</reference>
<organism evidence="1 2">
    <name type="scientific">Arcicella gelida</name>
    <dbReference type="NCBI Taxonomy" id="2984195"/>
    <lineage>
        <taxon>Bacteria</taxon>
        <taxon>Pseudomonadati</taxon>
        <taxon>Bacteroidota</taxon>
        <taxon>Cytophagia</taxon>
        <taxon>Cytophagales</taxon>
        <taxon>Flectobacillaceae</taxon>
        <taxon>Arcicella</taxon>
    </lineage>
</organism>
<comment type="caution">
    <text evidence="1">The sequence shown here is derived from an EMBL/GenBank/DDBJ whole genome shotgun (WGS) entry which is preliminary data.</text>
</comment>
<sequence>MTLPADIEQIFFDTLSGDKTALEFEQWLYADKRLETILNSDDYLDLISYGYKTDNAKYGLFRLLEKHIDKRQLETRRIRKLLTKSLNRNKELPEILMTFYDLYCKGYNFFDSLGLGYGLRVEVPGINNYEETWDDLNEVEQATLLNSFYPDLETEINKVISWLDTGKVILTGIKDEYNHFEYIDKRTELEKQPTGYNY</sequence>
<dbReference type="EMBL" id="JAYGIL010000010">
    <property type="protein sequence ID" value="MEA5403217.1"/>
    <property type="molecule type" value="Genomic_DNA"/>
</dbReference>
<gene>
    <name evidence="1" type="ORF">VB776_09850</name>
</gene>
<evidence type="ECO:0000313" key="1">
    <source>
        <dbReference type="EMBL" id="MEA5403217.1"/>
    </source>
</evidence>